<protein>
    <submittedName>
        <fullName evidence="2">Uncharacterized protein</fullName>
    </submittedName>
</protein>
<dbReference type="Proteomes" id="UP000314294">
    <property type="component" value="Unassembled WGS sequence"/>
</dbReference>
<reference evidence="2 3" key="1">
    <citation type="submission" date="2019-03" db="EMBL/GenBank/DDBJ databases">
        <title>First draft genome of Liparis tanakae, snailfish: a comprehensive survey of snailfish specific genes.</title>
        <authorList>
            <person name="Kim W."/>
            <person name="Song I."/>
            <person name="Jeong J.-H."/>
            <person name="Kim D."/>
            <person name="Kim S."/>
            <person name="Ryu S."/>
            <person name="Song J.Y."/>
            <person name="Lee S.K."/>
        </authorList>
    </citation>
    <scope>NUCLEOTIDE SEQUENCE [LARGE SCALE GENOMIC DNA]</scope>
    <source>
        <tissue evidence="2">Muscle</tissue>
    </source>
</reference>
<sequence length="86" mass="9692">MAKHLACVVVSANQTCSDSQNGNDPKRRLLTHATGRRRRSLSSYWDVQPFDSASLTLRRVTRSIEFDERLFCVNKVLITLGKAGLQ</sequence>
<comment type="caution">
    <text evidence="2">The sequence shown here is derived from an EMBL/GenBank/DDBJ whole genome shotgun (WGS) entry which is preliminary data.</text>
</comment>
<evidence type="ECO:0000313" key="2">
    <source>
        <dbReference type="EMBL" id="TNN37511.1"/>
    </source>
</evidence>
<gene>
    <name evidence="2" type="ORF">EYF80_052319</name>
</gene>
<evidence type="ECO:0000313" key="3">
    <source>
        <dbReference type="Proteomes" id="UP000314294"/>
    </source>
</evidence>
<keyword evidence="3" id="KW-1185">Reference proteome</keyword>
<organism evidence="2 3">
    <name type="scientific">Liparis tanakae</name>
    <name type="common">Tanaka's snailfish</name>
    <dbReference type="NCBI Taxonomy" id="230148"/>
    <lineage>
        <taxon>Eukaryota</taxon>
        <taxon>Metazoa</taxon>
        <taxon>Chordata</taxon>
        <taxon>Craniata</taxon>
        <taxon>Vertebrata</taxon>
        <taxon>Euteleostomi</taxon>
        <taxon>Actinopterygii</taxon>
        <taxon>Neopterygii</taxon>
        <taxon>Teleostei</taxon>
        <taxon>Neoteleostei</taxon>
        <taxon>Acanthomorphata</taxon>
        <taxon>Eupercaria</taxon>
        <taxon>Perciformes</taxon>
        <taxon>Cottioidei</taxon>
        <taxon>Cottales</taxon>
        <taxon>Liparidae</taxon>
        <taxon>Liparis</taxon>
    </lineage>
</organism>
<proteinExistence type="predicted"/>
<name>A0A4Z2F9L2_9TELE</name>
<dbReference type="AlphaFoldDB" id="A0A4Z2F9L2"/>
<dbReference type="EMBL" id="SRLO01001477">
    <property type="protein sequence ID" value="TNN37511.1"/>
    <property type="molecule type" value="Genomic_DNA"/>
</dbReference>
<evidence type="ECO:0000256" key="1">
    <source>
        <dbReference type="SAM" id="MobiDB-lite"/>
    </source>
</evidence>
<accession>A0A4Z2F9L2</accession>
<feature type="region of interest" description="Disordered" evidence="1">
    <location>
        <begin position="15"/>
        <end position="35"/>
    </location>
</feature>